<dbReference type="SUPFAM" id="SSF48179">
    <property type="entry name" value="6-phosphogluconate dehydrogenase C-terminal domain-like"/>
    <property type="match status" value="1"/>
</dbReference>
<accession>A0ABQ7AW74</accession>
<gene>
    <name evidence="2" type="ORF">DY000_02061623</name>
</gene>
<proteinExistence type="predicted"/>
<protein>
    <recommendedName>
        <fullName evidence="1">Pyrroline-5-carboxylate reductase dimerisation domain-containing protein</fullName>
    </recommendedName>
</protein>
<reference evidence="2 3" key="1">
    <citation type="journal article" date="2020" name="BMC Genomics">
        <title>Intraspecific diversification of the crop wild relative Brassica cretica Lam. using demographic model selection.</title>
        <authorList>
            <person name="Kioukis A."/>
            <person name="Michalopoulou V.A."/>
            <person name="Briers L."/>
            <person name="Pirintsos S."/>
            <person name="Studholme D.J."/>
            <person name="Pavlidis P."/>
            <person name="Sarris P.F."/>
        </authorList>
    </citation>
    <scope>NUCLEOTIDE SEQUENCE [LARGE SCALE GENOMIC DNA]</scope>
    <source>
        <strain evidence="3">cv. PFS-1207/04</strain>
    </source>
</reference>
<dbReference type="Proteomes" id="UP000266723">
    <property type="component" value="Unassembled WGS sequence"/>
</dbReference>
<dbReference type="InterPro" id="IPR029036">
    <property type="entry name" value="P5CR_dimer"/>
</dbReference>
<name>A0ABQ7AW74_BRACR</name>
<evidence type="ECO:0000313" key="2">
    <source>
        <dbReference type="EMBL" id="KAF3518223.1"/>
    </source>
</evidence>
<organism evidence="2 3">
    <name type="scientific">Brassica cretica</name>
    <name type="common">Mustard</name>
    <dbReference type="NCBI Taxonomy" id="69181"/>
    <lineage>
        <taxon>Eukaryota</taxon>
        <taxon>Viridiplantae</taxon>
        <taxon>Streptophyta</taxon>
        <taxon>Embryophyta</taxon>
        <taxon>Tracheophyta</taxon>
        <taxon>Spermatophyta</taxon>
        <taxon>Magnoliopsida</taxon>
        <taxon>eudicotyledons</taxon>
        <taxon>Gunneridae</taxon>
        <taxon>Pentapetalae</taxon>
        <taxon>rosids</taxon>
        <taxon>malvids</taxon>
        <taxon>Brassicales</taxon>
        <taxon>Brassicaceae</taxon>
        <taxon>Brassiceae</taxon>
        <taxon>Brassica</taxon>
    </lineage>
</organism>
<evidence type="ECO:0000259" key="1">
    <source>
        <dbReference type="Pfam" id="PF14748"/>
    </source>
</evidence>
<dbReference type="EMBL" id="QGKV02001556">
    <property type="protein sequence ID" value="KAF3518223.1"/>
    <property type="molecule type" value="Genomic_DNA"/>
</dbReference>
<feature type="domain" description="Pyrroline-5-carboxylate reductase dimerisation" evidence="1">
    <location>
        <begin position="59"/>
        <end position="82"/>
    </location>
</feature>
<dbReference type="Pfam" id="PF14748">
    <property type="entry name" value="P5CR_dimer"/>
    <property type="match status" value="1"/>
</dbReference>
<dbReference type="Gene3D" id="1.10.3730.10">
    <property type="entry name" value="ProC C-terminal domain-like"/>
    <property type="match status" value="1"/>
</dbReference>
<dbReference type="InterPro" id="IPR008927">
    <property type="entry name" value="6-PGluconate_DH-like_C_sf"/>
</dbReference>
<keyword evidence="3" id="KW-1185">Reference proteome</keyword>
<sequence length="82" mass="9158">MSLTIESIPSLPWLISPRYGCWKVRSLPYSSLLNEHVLILVGVRYMLFGSVRKMFKADEKMFDAVTGLSGSGPAYTFLAIEA</sequence>
<evidence type="ECO:0000313" key="3">
    <source>
        <dbReference type="Proteomes" id="UP000266723"/>
    </source>
</evidence>
<comment type="caution">
    <text evidence="2">The sequence shown here is derived from an EMBL/GenBank/DDBJ whole genome shotgun (WGS) entry which is preliminary data.</text>
</comment>